<dbReference type="AlphaFoldDB" id="A0A9K3CPT4"/>
<dbReference type="EMBL" id="BDIP01000108">
    <property type="protein sequence ID" value="GIQ80120.1"/>
    <property type="molecule type" value="Genomic_DNA"/>
</dbReference>
<proteinExistence type="predicted"/>
<evidence type="ECO:0000313" key="2">
    <source>
        <dbReference type="Proteomes" id="UP000265618"/>
    </source>
</evidence>
<comment type="caution">
    <text evidence="1">The sequence shown here is derived from an EMBL/GenBank/DDBJ whole genome shotgun (WGS) entry which is preliminary data.</text>
</comment>
<reference evidence="1 2" key="1">
    <citation type="journal article" date="2018" name="PLoS ONE">
        <title>The draft genome of Kipferlia bialata reveals reductive genome evolution in fornicate parasites.</title>
        <authorList>
            <person name="Tanifuji G."/>
            <person name="Takabayashi S."/>
            <person name="Kume K."/>
            <person name="Takagi M."/>
            <person name="Nakayama T."/>
            <person name="Kamikawa R."/>
            <person name="Inagaki Y."/>
            <person name="Hashimoto T."/>
        </authorList>
    </citation>
    <scope>NUCLEOTIDE SEQUENCE [LARGE SCALE GENOMIC DNA]</scope>
    <source>
        <strain evidence="1">NY0173</strain>
    </source>
</reference>
<dbReference type="Proteomes" id="UP000265618">
    <property type="component" value="Unassembled WGS sequence"/>
</dbReference>
<gene>
    <name evidence="1" type="ORF">KIPB_000867</name>
</gene>
<keyword evidence="2" id="KW-1185">Reference proteome</keyword>
<name>A0A9K3CPT4_9EUKA</name>
<organism evidence="1 2">
    <name type="scientific">Kipferlia bialata</name>
    <dbReference type="NCBI Taxonomy" id="797122"/>
    <lineage>
        <taxon>Eukaryota</taxon>
        <taxon>Metamonada</taxon>
        <taxon>Carpediemonas-like organisms</taxon>
        <taxon>Kipferlia</taxon>
    </lineage>
</organism>
<protein>
    <submittedName>
        <fullName evidence="1">Uncharacterized protein</fullName>
    </submittedName>
</protein>
<evidence type="ECO:0000313" key="1">
    <source>
        <dbReference type="EMBL" id="GIQ80120.1"/>
    </source>
</evidence>
<sequence>MATKIEGVEYPVIRVDKLDTSAPQRRLERFIAGGRAEHLYPFPTLAWCNDNHEEYVALSNEECIKVNSRLCAELIVMRRHLKGKRTDGMRKWV</sequence>
<accession>A0A9K3CPT4</accession>